<gene>
    <name evidence="17" type="ordered locus">AZC_1268</name>
</gene>
<dbReference type="PANTHER" id="PTHR43371:SF1">
    <property type="entry name" value="RIBONUCLEOSIDE-DIPHOSPHATE REDUCTASE"/>
    <property type="match status" value="1"/>
</dbReference>
<evidence type="ECO:0000313" key="17">
    <source>
        <dbReference type="EMBL" id="BAF87266.1"/>
    </source>
</evidence>
<comment type="function">
    <text evidence="11 13">Catalyzes the reduction of ribonucleotides to deoxyribonucleotides. May function to provide a pool of deoxyribonucleotide precursors for DNA repair during oxygen limitation and/or for immediate growth after restoration of oxygen.</text>
</comment>
<evidence type="ECO:0000256" key="10">
    <source>
        <dbReference type="ARBA" id="ARBA00023285"/>
    </source>
</evidence>
<feature type="domain" description="Ribonucleotide reductase large subunit C-terminal" evidence="14">
    <location>
        <begin position="198"/>
        <end position="748"/>
    </location>
</feature>
<keyword evidence="5 13" id="KW-0846">Cobalamin</keyword>
<accession>A8I0K3</accession>
<organism evidence="17 18">
    <name type="scientific">Azorhizobium caulinodans (strain ATCC 43989 / DSM 5975 / JCM 20966 / LMG 6465 / NBRC 14845 / NCIMB 13405 / ORS 571)</name>
    <dbReference type="NCBI Taxonomy" id="438753"/>
    <lineage>
        <taxon>Bacteria</taxon>
        <taxon>Pseudomonadati</taxon>
        <taxon>Pseudomonadota</taxon>
        <taxon>Alphaproteobacteria</taxon>
        <taxon>Hyphomicrobiales</taxon>
        <taxon>Xanthobacteraceae</taxon>
        <taxon>Azorhizobium</taxon>
    </lineage>
</organism>
<evidence type="ECO:0000256" key="12">
    <source>
        <dbReference type="ARBA" id="ARBA00047754"/>
    </source>
</evidence>
<keyword evidence="10 13" id="KW-0170">Cobalt</keyword>
<dbReference type="NCBIfam" id="NF005736">
    <property type="entry name" value="PRK07562.1"/>
    <property type="match status" value="1"/>
</dbReference>
<feature type="domain" description="Ribonucleotide reductase class II vitamin B12-dependent N-terminal" evidence="15">
    <location>
        <begin position="22"/>
        <end position="147"/>
    </location>
</feature>
<evidence type="ECO:0000256" key="6">
    <source>
        <dbReference type="ARBA" id="ARBA00022634"/>
    </source>
</evidence>
<reference evidence="17 18" key="3">
    <citation type="journal article" date="2008" name="BMC Genomics">
        <title>The genome of the versatile nitrogen fixer Azorhizobium caulinodans ORS571.</title>
        <authorList>
            <person name="Lee KB."/>
            <person name="Backer P.D."/>
            <person name="Aono T."/>
            <person name="Liu CT."/>
            <person name="Suzuki S."/>
            <person name="Suzuki T."/>
            <person name="Kaneko T."/>
            <person name="Yamada M."/>
            <person name="Tabata S."/>
            <person name="Kupfer D.M."/>
            <person name="Najar F.Z."/>
            <person name="Wiley G.B."/>
            <person name="Roe B."/>
            <person name="Binnewies T.T."/>
            <person name="Ussery D.W."/>
            <person name="D'Haeze W."/>
            <person name="Herder J.D."/>
            <person name="Gevers D."/>
            <person name="Vereecke D."/>
            <person name="Holsters M."/>
            <person name="Oyaizu H."/>
        </authorList>
    </citation>
    <scope>NUCLEOTIDE SEQUENCE [LARGE SCALE GENOMIC DNA]</scope>
    <source>
        <strain evidence="18">ATCC 43989 / DSM 5975 / JCM 20966 / LMG 6465 / NBRC 14845 / NCIMB 13405 / ORS 571</strain>
    </source>
</reference>
<protein>
    <recommendedName>
        <fullName evidence="4 13">Vitamin B12-dependent ribonucleotide reductase</fullName>
        <ecNumber evidence="3 13">1.17.4.1</ecNumber>
    </recommendedName>
</protein>
<feature type="domain" description="Ribonucleotide reductase large subunit C-terminal" evidence="14">
    <location>
        <begin position="808"/>
        <end position="912"/>
    </location>
</feature>
<dbReference type="KEGG" id="azc:AZC_1268"/>
<reference evidence="18" key="2">
    <citation type="submission" date="2007-04" db="EMBL/GenBank/DDBJ databases">
        <title>Complete genome sequence of the nitrogen-fixing bacterium Azorhizobium caulinodans ORS571.</title>
        <authorList>
            <person name="Lee K.B."/>
            <person name="Backer P.D."/>
            <person name="Aono T."/>
            <person name="Liu C.T."/>
            <person name="Suzuki S."/>
            <person name="Suzuki T."/>
            <person name="Kaneko T."/>
            <person name="Yamada M."/>
            <person name="Tabata S."/>
            <person name="Kupfer D.M."/>
            <person name="Najar F.Z."/>
            <person name="Wiley G.B."/>
            <person name="Roe B."/>
            <person name="Binnewies T."/>
            <person name="Ussery D."/>
            <person name="Vereecke D."/>
            <person name="Gevers D."/>
            <person name="Holsters M."/>
            <person name="Oyaizu H."/>
        </authorList>
    </citation>
    <scope>NUCLEOTIDE SEQUENCE [LARGE SCALE GENOMIC DNA]</scope>
    <source>
        <strain evidence="18">ATCC 43989 / DSM 5975 / JCM 20966 / LMG 6465 / NBRC 14845 / NCIMB 13405 / ORS 571</strain>
    </source>
</reference>
<keyword evidence="18" id="KW-1185">Reference proteome</keyword>
<evidence type="ECO:0000256" key="7">
    <source>
        <dbReference type="ARBA" id="ARBA00022741"/>
    </source>
</evidence>
<sequence>MRVERRYTTEGRSPYDAIAFREAVSEIRNPNGSVVFRQEGIEVPAQFSQVASDILAQKYFRKAGVPARLKKVEENAVPSFLWRSVPDEAALAALPEKERYVGESSAKQVFDRLAGTWTYWGWKGGYFDTEADAQAFFDEHRYMLAMQMVAPNSPQWFNTGLHWAYGIDGPGQGHFYVDYKSGELLASTSAYEHPQPHACFIQSVGDDLVNEGGIMDLWVREARLFKYGSGTGSNFSALRGEGERLSGGGKSSGLMSFLKIGDRAAGAIKSGGTTRRAAKMVVVDADHPDIESYVNWKVLEEQKVASLVTGSRINAKHLKAVLKACVNCEGTGDSCFDPEKNPALKREIKAARKAGVVDAAIRRVIQYARQGFTDIDVAIYDTDWDGEAYLTVAGQNSNNSVRVTDDFLRAVEEDADWNLIRRTDGKVHKTVKARELWDKIGSAAWHCADPGIQFHTTINDWHTCPSGGEIRASNPCSEYMFLDDTACNLASLNLLQFRDSEKRFDVESFEHAVRLWTVVLEISVLMAQFPSRRIAELSYEYRTLGLGYANIGGLLMTAGIPYDSAEGRAICGAISAIMTGICYATSAEMAKELGPFPAYEQNATSMLRVIRNHRRAAYGEAKGYEGLSIAPVPLDHASCKDERLVAHAKAAWDKALADGEKHGYRNAQVSVIAPTGTIGLVMDCDTTGIEPDFALVKFKKLAGGGYFKIINGAVPEALRTLGYSEAQIAEIEAYAVGHGSLAQAPAINHGSLKAKGFDAEAIAKAEAAVKTAFDIKFAFNRWTFGDDFLTKSLGVSAAQLADPKFDLLSHLGFSKADVEAANVHVCGAMTLEGAPYLKAEHLPVFDCASPCGRIGKRFLSVESHIRMMAAAQPFISGAISKTINMPNEATVEDCLSSYLLSWRLALKANALYRDGSKLSQPLNAQLVADDEDEEDAVEALVAQPAAARAATVTEKIVERVIERVIERNVHDREKMPDRRKGYTQKAVVGGHKVYLRTGEYDDGRLGEIFIDMHKEGAALRSFINNFAISVSLGLQYGVPLEEYVDAFTFTRFEPAGPVQGNDTIKYATSILDYVFRELAVSYLGRYDLGHVDQTETGFDALGKGVDEGKAPTGGAAAAAASRVVSKGLVRGKNVSLLVPQLAEPRASSDNVTVLRARTEGATALKPEAELEEGAAELEEAVESLLDKPLAWTPAARTQDRRAEARARGYEGEACPECMNFTMVRNGTCLKCNTCGATTGCS</sequence>
<dbReference type="SUPFAM" id="SSF75625">
    <property type="entry name" value="YebC-like"/>
    <property type="match status" value="1"/>
</dbReference>
<evidence type="ECO:0000259" key="14">
    <source>
        <dbReference type="Pfam" id="PF02867"/>
    </source>
</evidence>
<dbReference type="InterPro" id="IPR013344">
    <property type="entry name" value="RNR_NrdJ/NrdZ"/>
</dbReference>
<dbReference type="FunFam" id="3.20.70.20:FF:000016">
    <property type="entry name" value="Vitamin B12-dependent ribonucleotide reductase"/>
    <property type="match status" value="1"/>
</dbReference>
<dbReference type="RefSeq" id="WP_012169799.1">
    <property type="nucleotide sequence ID" value="NC_009937.1"/>
</dbReference>
<dbReference type="CDD" id="cd02888">
    <property type="entry name" value="RNR_II_dimer"/>
    <property type="match status" value="1"/>
</dbReference>
<keyword evidence="6 13" id="KW-0237">DNA synthesis</keyword>
<dbReference type="Gene3D" id="3.20.70.20">
    <property type="match status" value="3"/>
</dbReference>
<keyword evidence="7 13" id="KW-0547">Nucleotide-binding</keyword>
<dbReference type="EC" id="1.17.4.1" evidence="3 13"/>
<reference evidence="17 18" key="4">
    <citation type="journal article" date="2009" name="Appl. Environ. Microbiol.">
        <title>Comparative genome-wide transcriptional profiling of Azorhizobium caulinodans ORS571 grown under free-living and symbiotic conditions.</title>
        <authorList>
            <person name="Tsukada S."/>
            <person name="Aono T."/>
            <person name="Akiba N."/>
            <person name="Lee KB."/>
            <person name="Liu CT."/>
            <person name="Toyazaki H."/>
            <person name="Oyaizu H."/>
        </authorList>
    </citation>
    <scope>NUCLEOTIDE SEQUENCE [LARGE SCALE GENOMIC DNA]</scope>
    <source>
        <strain evidence="18">ATCC 43989 / DSM 5975 / JCM 20966 / LMG 6465 / NBRC 14845 / NCIMB 13405 / ORS 571</strain>
    </source>
</reference>
<reference evidence="17 18" key="6">
    <citation type="journal article" date="2011" name="Appl. Environ. Microbiol.">
        <title>Involvement of the azorhizobial chromosome partition gene (parA) in the onset of bacteroid differentiation during Sesbania rostrata stem nodule development.</title>
        <authorList>
            <person name="Liu CT."/>
            <person name="Lee KB."/>
            <person name="Wang YS."/>
            <person name="Peng MH."/>
            <person name="Lee KT."/>
            <person name="Suzuki S."/>
            <person name="Suzuki T."/>
            <person name="Oyaizu H."/>
        </authorList>
    </citation>
    <scope>NUCLEOTIDE SEQUENCE [LARGE SCALE GENOMIC DNA]</scope>
    <source>
        <strain evidence="18">ATCC 43989 / DSM 5975 / JCM 20966 / LMG 6465 / NBRC 14845 / NCIMB 13405 / ORS 571</strain>
    </source>
</reference>
<evidence type="ECO:0000256" key="1">
    <source>
        <dbReference type="ARBA" id="ARBA00001922"/>
    </source>
</evidence>
<keyword evidence="9" id="KW-1015">Disulfide bond</keyword>
<evidence type="ECO:0000259" key="15">
    <source>
        <dbReference type="Pfam" id="PF08471"/>
    </source>
</evidence>
<dbReference type="STRING" id="438753.AZC_1268"/>
<dbReference type="InterPro" id="IPR024434">
    <property type="entry name" value="TSCPD_dom"/>
</dbReference>
<dbReference type="FunFam" id="3.20.70.20:FF:000017">
    <property type="entry name" value="Vitamin B12-dependent ribonucleotide reductase"/>
    <property type="match status" value="1"/>
</dbReference>
<evidence type="ECO:0000259" key="16">
    <source>
        <dbReference type="Pfam" id="PF12637"/>
    </source>
</evidence>
<dbReference type="HOGENOM" id="CLU_000404_0_1_5"/>
<keyword evidence="8 13" id="KW-0560">Oxidoreductase</keyword>
<dbReference type="AlphaFoldDB" id="A8I0K3"/>
<evidence type="ECO:0000256" key="5">
    <source>
        <dbReference type="ARBA" id="ARBA00022628"/>
    </source>
</evidence>
<dbReference type="PANTHER" id="PTHR43371">
    <property type="entry name" value="VITAMIN B12-DEPENDENT RIBONUCLEOTIDE REDUCTASE"/>
    <property type="match status" value="1"/>
</dbReference>
<reference evidence="17 18" key="5">
    <citation type="journal article" date="2010" name="Appl. Environ. Microbiol.">
        <title>phrR-like gene praR of Azorhizobium caulinodans ORS571 is essential for symbiosis with Sesbania rostrata and is involved in expression of reb genes.</title>
        <authorList>
            <person name="Akiba N."/>
            <person name="Aono T."/>
            <person name="Toyazaki H."/>
            <person name="Sato S."/>
            <person name="Oyaizu H."/>
        </authorList>
    </citation>
    <scope>NUCLEOTIDE SEQUENCE [LARGE SCALE GENOMIC DNA]</scope>
    <source>
        <strain evidence="18">ATCC 43989 / DSM 5975 / JCM 20966 / LMG 6465 / NBRC 14845 / NCIMB 13405 / ORS 571</strain>
    </source>
</reference>
<dbReference type="EMBL" id="AP009384">
    <property type="protein sequence ID" value="BAF87266.1"/>
    <property type="molecule type" value="Genomic_DNA"/>
</dbReference>
<dbReference type="SUPFAM" id="SSF51998">
    <property type="entry name" value="PFL-like glycyl radical enzymes"/>
    <property type="match status" value="1"/>
</dbReference>
<dbReference type="Pfam" id="PF12637">
    <property type="entry name" value="TSCPD"/>
    <property type="match status" value="1"/>
</dbReference>
<comment type="catalytic activity">
    <reaction evidence="12 13">
        <text>a 2'-deoxyribonucleoside 5'-diphosphate + [thioredoxin]-disulfide + H2O = a ribonucleoside 5'-diphosphate + [thioredoxin]-dithiol</text>
        <dbReference type="Rhea" id="RHEA:23252"/>
        <dbReference type="Rhea" id="RHEA-COMP:10698"/>
        <dbReference type="Rhea" id="RHEA-COMP:10700"/>
        <dbReference type="ChEBI" id="CHEBI:15377"/>
        <dbReference type="ChEBI" id="CHEBI:29950"/>
        <dbReference type="ChEBI" id="CHEBI:50058"/>
        <dbReference type="ChEBI" id="CHEBI:57930"/>
        <dbReference type="ChEBI" id="CHEBI:73316"/>
        <dbReference type="EC" id="1.17.4.1"/>
    </reaction>
</comment>
<feature type="domain" description="TSCPD" evidence="16">
    <location>
        <begin position="975"/>
        <end position="1079"/>
    </location>
</feature>
<dbReference type="GO" id="GO:0004748">
    <property type="term" value="F:ribonucleoside-diphosphate reductase activity, thioredoxin disulfide as acceptor"/>
    <property type="evidence" value="ECO:0007669"/>
    <property type="project" value="UniProtKB-EC"/>
</dbReference>
<dbReference type="InterPro" id="IPR029072">
    <property type="entry name" value="YebC-like"/>
</dbReference>
<evidence type="ECO:0000256" key="8">
    <source>
        <dbReference type="ARBA" id="ARBA00023002"/>
    </source>
</evidence>
<dbReference type="GO" id="GO:0071897">
    <property type="term" value="P:DNA biosynthetic process"/>
    <property type="evidence" value="ECO:0007669"/>
    <property type="project" value="UniProtKB-KW"/>
</dbReference>
<dbReference type="GO" id="GO:0050897">
    <property type="term" value="F:cobalt ion binding"/>
    <property type="evidence" value="ECO:0007669"/>
    <property type="project" value="InterPro"/>
</dbReference>
<dbReference type="Pfam" id="PF08471">
    <property type="entry name" value="Ribonuc_red_2_N"/>
    <property type="match status" value="1"/>
</dbReference>
<comment type="cofactor">
    <cofactor evidence="1 13">
        <name>adenosylcob(III)alamin</name>
        <dbReference type="ChEBI" id="CHEBI:18408"/>
    </cofactor>
</comment>
<evidence type="ECO:0000256" key="13">
    <source>
        <dbReference type="RuleBase" id="RU364064"/>
    </source>
</evidence>
<dbReference type="Proteomes" id="UP000000270">
    <property type="component" value="Chromosome"/>
</dbReference>
<evidence type="ECO:0000256" key="9">
    <source>
        <dbReference type="ARBA" id="ARBA00023157"/>
    </source>
</evidence>
<dbReference type="eggNOG" id="COG0209">
    <property type="taxonomic scope" value="Bacteria"/>
</dbReference>
<dbReference type="GO" id="GO:0000166">
    <property type="term" value="F:nucleotide binding"/>
    <property type="evidence" value="ECO:0007669"/>
    <property type="project" value="UniProtKB-KW"/>
</dbReference>
<evidence type="ECO:0000256" key="11">
    <source>
        <dbReference type="ARBA" id="ARBA00025437"/>
    </source>
</evidence>
<evidence type="ECO:0000313" key="18">
    <source>
        <dbReference type="Proteomes" id="UP000000270"/>
    </source>
</evidence>
<comment type="similarity">
    <text evidence="2 13">Belongs to the ribonucleoside diphosphate reductase class-2 family.</text>
</comment>
<proteinExistence type="inferred from homology"/>
<evidence type="ECO:0000256" key="4">
    <source>
        <dbReference type="ARBA" id="ARBA00014409"/>
    </source>
</evidence>
<dbReference type="InterPro" id="IPR050862">
    <property type="entry name" value="RdRp_reductase_class-2"/>
</dbReference>
<dbReference type="InterPro" id="IPR013678">
    <property type="entry name" value="RNR_2_N"/>
</dbReference>
<reference evidence="17 18" key="1">
    <citation type="journal article" date="2007" name="Appl. Environ. Microbiol.">
        <title>Rhizobial factors required for stem nodule maturation and maintenance in Sesbania rostrata-Azorhizobium caulinodans ORS571 symbiosis.</title>
        <authorList>
            <person name="Suzuki S."/>
            <person name="Aono T."/>
            <person name="Lee KB."/>
            <person name="Suzuki T."/>
            <person name="Liu CT."/>
            <person name="Miwa H."/>
            <person name="Wakao S."/>
            <person name="Iki T."/>
            <person name="Oyaizu H."/>
        </authorList>
    </citation>
    <scope>NUCLEOTIDE SEQUENCE [LARGE SCALE GENOMIC DNA]</scope>
    <source>
        <strain evidence="18">ATCC 43989 / DSM 5975 / JCM 20966 / LMG 6465 / NBRC 14845 / NCIMB 13405 / ORS 571</strain>
    </source>
</reference>
<evidence type="ECO:0000256" key="2">
    <source>
        <dbReference type="ARBA" id="ARBA00007405"/>
    </source>
</evidence>
<dbReference type="NCBIfam" id="TIGR02504">
    <property type="entry name" value="NrdJ_Z"/>
    <property type="match status" value="1"/>
</dbReference>
<dbReference type="GO" id="GO:0031419">
    <property type="term" value="F:cobalamin binding"/>
    <property type="evidence" value="ECO:0007669"/>
    <property type="project" value="UniProtKB-KW"/>
</dbReference>
<dbReference type="Pfam" id="PF02867">
    <property type="entry name" value="Ribonuc_red_lgC"/>
    <property type="match status" value="2"/>
</dbReference>
<name>A8I0K3_AZOC5</name>
<dbReference type="InterPro" id="IPR000788">
    <property type="entry name" value="RNR_lg_C"/>
</dbReference>
<evidence type="ECO:0000256" key="3">
    <source>
        <dbReference type="ARBA" id="ARBA00012274"/>
    </source>
</evidence>